<dbReference type="OrthoDB" id="19606at2759"/>
<keyword evidence="3 9" id="KW-0639">Primosome</keyword>
<keyword evidence="5" id="KW-0548">Nucleotidyltransferase</keyword>
<evidence type="ECO:0000313" key="11">
    <source>
        <dbReference type="Proteomes" id="UP000006319"/>
    </source>
</evidence>
<dbReference type="GO" id="GO:0003899">
    <property type="term" value="F:DNA-directed RNA polymerase activity"/>
    <property type="evidence" value="ECO:0007669"/>
    <property type="project" value="InterPro"/>
</dbReference>
<dbReference type="GO" id="GO:0005658">
    <property type="term" value="C:alpha DNA polymerase:primase complex"/>
    <property type="evidence" value="ECO:0007669"/>
    <property type="project" value="UniProtKB-ARBA"/>
</dbReference>
<name>K6UWX1_PLACD</name>
<organism evidence="10 11">
    <name type="scientific">Plasmodium cynomolgi (strain B)</name>
    <dbReference type="NCBI Taxonomy" id="1120755"/>
    <lineage>
        <taxon>Eukaryota</taxon>
        <taxon>Sar</taxon>
        <taxon>Alveolata</taxon>
        <taxon>Apicomplexa</taxon>
        <taxon>Aconoidasida</taxon>
        <taxon>Haemosporida</taxon>
        <taxon>Plasmodiidae</taxon>
        <taxon>Plasmodium</taxon>
        <taxon>Plasmodium (Plasmodium)</taxon>
    </lineage>
</organism>
<dbReference type="KEGG" id="pcy:PCYB_127640"/>
<dbReference type="Gene3D" id="3.90.920.10">
    <property type="entry name" value="DNA primase, PRIM domain"/>
    <property type="match status" value="1"/>
</dbReference>
<evidence type="ECO:0000313" key="10">
    <source>
        <dbReference type="EMBL" id="GAB68199.1"/>
    </source>
</evidence>
<dbReference type="VEuPathDB" id="PlasmoDB:PCYB_127640"/>
<dbReference type="Proteomes" id="UP000006319">
    <property type="component" value="Chromosome 12"/>
</dbReference>
<comment type="similarity">
    <text evidence="1 9">Belongs to the eukaryotic-type primase small subunit family.</text>
</comment>
<keyword evidence="2 9" id="KW-0240">DNA-directed RNA polymerase</keyword>
<dbReference type="AlphaFoldDB" id="K6UWX1"/>
<dbReference type="EC" id="2.7.7.-" evidence="9"/>
<evidence type="ECO:0000256" key="8">
    <source>
        <dbReference type="ARBA" id="ARBA00023163"/>
    </source>
</evidence>
<gene>
    <name evidence="10" type="ORF">PCYB_127640</name>
</gene>
<dbReference type="SUPFAM" id="SSF56747">
    <property type="entry name" value="Prim-pol domain"/>
    <property type="match status" value="1"/>
</dbReference>
<evidence type="ECO:0000256" key="3">
    <source>
        <dbReference type="ARBA" id="ARBA00022515"/>
    </source>
</evidence>
<evidence type="ECO:0000256" key="6">
    <source>
        <dbReference type="ARBA" id="ARBA00022705"/>
    </source>
</evidence>
<evidence type="ECO:0000256" key="2">
    <source>
        <dbReference type="ARBA" id="ARBA00022478"/>
    </source>
</evidence>
<dbReference type="InterPro" id="IPR014052">
    <property type="entry name" value="DNA_primase_ssu_euk/arc"/>
</dbReference>
<dbReference type="Pfam" id="PF01896">
    <property type="entry name" value="DNA_primase_S"/>
    <property type="match status" value="1"/>
</dbReference>
<evidence type="ECO:0000256" key="5">
    <source>
        <dbReference type="ARBA" id="ARBA00022695"/>
    </source>
</evidence>
<dbReference type="OMA" id="HICIRFF"/>
<sequence length="388" mass="45642">MQLDIKGKYTRLNDPHFFAKREFSFTCKKNDQGKEEIYMRWLSFNNSEEFKDKLLSNFVPIKFDIGAVYNYPVYQKDQKGDIFHPVQKELIFDIDMNDYDDIRTCCNDKKFLTIAIVLLDTALREDFALQNILWVYSGRRGIHCWVCDESCRHYTTDARAALADYLNILSGSDTKKKKVSIWGKEKYPMIERAFEICYKYFEILMEEQDFFKKGSPHVNKIIDYLPYATAKNVDPVKSAKINEFKEFIDNNNFNSKELFEKLSSIYGFLTPGNYFKKKDSNANLIIPSYIKELVFHFTYPRLDINVSKEINHLLKSPFCIHNGTELLREQFDDPQNAHVDPEYRTSLKLYVDYFRQNFLENILLSCADKRKSKRVTCDSSHGCSSDPP</sequence>
<dbReference type="PhylomeDB" id="K6UWX1"/>
<dbReference type="CDD" id="cd04860">
    <property type="entry name" value="AE_Prim_S"/>
    <property type="match status" value="1"/>
</dbReference>
<keyword evidence="4 9" id="KW-0808">Transferase</keyword>
<dbReference type="GO" id="GO:0006269">
    <property type="term" value="P:DNA replication, synthesis of primer"/>
    <property type="evidence" value="ECO:0007669"/>
    <property type="project" value="UniProtKB-KW"/>
</dbReference>
<keyword evidence="6 9" id="KW-0235">DNA replication</keyword>
<reference evidence="10 11" key="1">
    <citation type="journal article" date="2012" name="Nat. Genet.">
        <title>Plasmodium cynomolgi genome sequences provide insight into Plasmodium vivax and the monkey malaria clade.</title>
        <authorList>
            <person name="Tachibana S."/>
            <person name="Sullivan S.A."/>
            <person name="Kawai S."/>
            <person name="Nakamura S."/>
            <person name="Kim H.R."/>
            <person name="Goto N."/>
            <person name="Arisue N."/>
            <person name="Palacpac N.M.Q."/>
            <person name="Honma H."/>
            <person name="Yagi M."/>
            <person name="Tougan T."/>
            <person name="Katakai Y."/>
            <person name="Kaneko O."/>
            <person name="Mita T."/>
            <person name="Kita K."/>
            <person name="Yasutomi Y."/>
            <person name="Sutton P.L."/>
            <person name="Shakhbatyan R."/>
            <person name="Horii T."/>
            <person name="Yasunaga T."/>
            <person name="Barnwell J.W."/>
            <person name="Escalante A.A."/>
            <person name="Carlton J.M."/>
            <person name="Tanabe K."/>
        </authorList>
    </citation>
    <scope>NUCLEOTIDE SEQUENCE [LARGE SCALE GENOMIC DNA]</scope>
    <source>
        <strain evidence="10 11">B</strain>
    </source>
</reference>
<keyword evidence="7" id="KW-0479">Metal-binding</keyword>
<dbReference type="PANTHER" id="PTHR10536">
    <property type="entry name" value="DNA PRIMASE SMALL SUBUNIT"/>
    <property type="match status" value="1"/>
</dbReference>
<keyword evidence="11" id="KW-1185">Reference proteome</keyword>
<dbReference type="eggNOG" id="KOG2851">
    <property type="taxonomic scope" value="Eukaryota"/>
</dbReference>
<dbReference type="EMBL" id="DF157104">
    <property type="protein sequence ID" value="GAB68199.1"/>
    <property type="molecule type" value="Genomic_DNA"/>
</dbReference>
<accession>K6UWX1</accession>
<dbReference type="InterPro" id="IPR002755">
    <property type="entry name" value="DNA_primase_S"/>
</dbReference>
<evidence type="ECO:0000256" key="1">
    <source>
        <dbReference type="ARBA" id="ARBA00009762"/>
    </source>
</evidence>
<evidence type="ECO:0000256" key="7">
    <source>
        <dbReference type="ARBA" id="ARBA00022723"/>
    </source>
</evidence>
<dbReference type="GO" id="GO:0046872">
    <property type="term" value="F:metal ion binding"/>
    <property type="evidence" value="ECO:0007669"/>
    <property type="project" value="UniProtKB-KW"/>
</dbReference>
<protein>
    <recommendedName>
        <fullName evidence="9">DNA primase</fullName>
        <ecNumber evidence="9">2.7.7.-</ecNumber>
    </recommendedName>
</protein>
<dbReference type="GeneID" id="14694572"/>
<dbReference type="RefSeq" id="XP_004224146.1">
    <property type="nucleotide sequence ID" value="XM_004224098.1"/>
</dbReference>
<proteinExistence type="inferred from homology"/>
<keyword evidence="8" id="KW-0804">Transcription</keyword>
<evidence type="ECO:0000256" key="4">
    <source>
        <dbReference type="ARBA" id="ARBA00022679"/>
    </source>
</evidence>
<evidence type="ECO:0000256" key="9">
    <source>
        <dbReference type="RuleBase" id="RU003514"/>
    </source>
</evidence>